<evidence type="ECO:0000256" key="1">
    <source>
        <dbReference type="ARBA" id="ARBA00004141"/>
    </source>
</evidence>
<evidence type="ECO:0000313" key="10">
    <source>
        <dbReference type="EMBL" id="QHN69112.1"/>
    </source>
</evidence>
<dbReference type="GO" id="GO:0007165">
    <property type="term" value="P:signal transduction"/>
    <property type="evidence" value="ECO:0007669"/>
    <property type="project" value="UniProtKB-KW"/>
</dbReference>
<evidence type="ECO:0000256" key="8">
    <source>
        <dbReference type="ARBA" id="ARBA00023224"/>
    </source>
</evidence>
<keyword evidence="2 9" id="KW-0716">Sensory transduction</keyword>
<keyword evidence="8 9" id="KW-0807">Transducer</keyword>
<keyword evidence="3 9" id="KW-0812">Transmembrane</keyword>
<feature type="transmembrane region" description="Helical" evidence="9">
    <location>
        <begin position="301"/>
        <end position="321"/>
    </location>
</feature>
<comment type="subcellular location">
    <subcellularLocation>
        <location evidence="9">Cell membrane</location>
        <topology evidence="9">Multi-pass membrane protein</topology>
    </subcellularLocation>
    <subcellularLocation>
        <location evidence="1">Membrane</location>
        <topology evidence="1">Multi-pass membrane protein</topology>
    </subcellularLocation>
</comment>
<dbReference type="PANTHER" id="PTHR21137">
    <property type="entry name" value="ODORANT RECEPTOR"/>
    <property type="match status" value="1"/>
</dbReference>
<organism evidence="10">
    <name type="scientific">Sirex noctilio</name>
    <dbReference type="NCBI Taxonomy" id="36765"/>
    <lineage>
        <taxon>Eukaryota</taxon>
        <taxon>Metazoa</taxon>
        <taxon>Ecdysozoa</taxon>
        <taxon>Arthropoda</taxon>
        <taxon>Hexapoda</taxon>
        <taxon>Insecta</taxon>
        <taxon>Pterygota</taxon>
        <taxon>Neoptera</taxon>
        <taxon>Endopterygota</taxon>
        <taxon>Hymenoptera</taxon>
        <taxon>Siricoidea</taxon>
        <taxon>Siricidae</taxon>
        <taxon>Sirex</taxon>
    </lineage>
</organism>
<dbReference type="EMBL" id="MK749015">
    <property type="protein sequence ID" value="QHN69112.1"/>
    <property type="molecule type" value="mRNA"/>
</dbReference>
<keyword evidence="5 9" id="KW-1133">Transmembrane helix</keyword>
<keyword evidence="6 9" id="KW-0472">Membrane</keyword>
<dbReference type="Pfam" id="PF02949">
    <property type="entry name" value="7tm_6"/>
    <property type="match status" value="1"/>
</dbReference>
<evidence type="ECO:0000256" key="5">
    <source>
        <dbReference type="ARBA" id="ARBA00022989"/>
    </source>
</evidence>
<sequence>MERDSSETTTQVDLSQCVNVITWNRQIFNIIGLWPTNIDNRLFFFFFADAIVHCCLEYAELLEDRHFTEYLIPKLAEKVTLTMIIVKLGMYRLNIKRLCQVINDIEGDYEIDKYKTLDERLEFLKYNKMAKRFIKFAVPSIFTTVLIFYLRPLLDQIISITETANSSMEYVLPYKTRYFFEITELHTYVLTYVLQVLTIPLVICGYTGTDCFLVTLVFHACGQFSVLALQVKNVTMDPVGRHHGIEQVIVNHLRIMRMTKKLNKAFAGLLLPQILSAPIIICLVGYSALNMSWSPRQRAEFFTFVLFSLNMLFILFAYCFIGECLIMESTGFCDALYNSNWYDLPPEHARLLIICMCQAQRPLELTAGQFYVFSLEQYMYVVKTSLAYLSMMRTIL</sequence>
<evidence type="ECO:0000256" key="6">
    <source>
        <dbReference type="ARBA" id="ARBA00023136"/>
    </source>
</evidence>
<dbReference type="AlphaFoldDB" id="A0A857NDJ3"/>
<keyword evidence="7 9" id="KW-0675">Receptor</keyword>
<reference evidence="10" key="1">
    <citation type="submission" date="2019-04" db="EMBL/GenBank/DDBJ databases">
        <authorList>
            <person name="Guo B."/>
            <person name="Lu P."/>
        </authorList>
    </citation>
    <scope>NUCLEOTIDE SEQUENCE</scope>
</reference>
<dbReference type="PANTHER" id="PTHR21137:SF42">
    <property type="entry name" value="ODORANT RECEPTOR 83A"/>
    <property type="match status" value="1"/>
</dbReference>
<keyword evidence="4 9" id="KW-0552">Olfaction</keyword>
<feature type="transmembrane region" description="Helical" evidence="9">
    <location>
        <begin position="133"/>
        <end position="150"/>
    </location>
</feature>
<evidence type="ECO:0000256" key="7">
    <source>
        <dbReference type="ARBA" id="ARBA00023170"/>
    </source>
</evidence>
<evidence type="ECO:0000256" key="3">
    <source>
        <dbReference type="ARBA" id="ARBA00022692"/>
    </source>
</evidence>
<feature type="transmembrane region" description="Helical" evidence="9">
    <location>
        <begin position="265"/>
        <end position="289"/>
    </location>
</feature>
<evidence type="ECO:0000256" key="2">
    <source>
        <dbReference type="ARBA" id="ARBA00022606"/>
    </source>
</evidence>
<accession>A0A857NDJ3</accession>
<name>A0A857NDJ3_9HYME</name>
<dbReference type="GO" id="GO:0004984">
    <property type="term" value="F:olfactory receptor activity"/>
    <property type="evidence" value="ECO:0007669"/>
    <property type="project" value="InterPro"/>
</dbReference>
<dbReference type="GO" id="GO:0005886">
    <property type="term" value="C:plasma membrane"/>
    <property type="evidence" value="ECO:0007669"/>
    <property type="project" value="UniProtKB-SubCell"/>
</dbReference>
<protein>
    <recommendedName>
        <fullName evidence="9">Odorant receptor</fullName>
    </recommendedName>
</protein>
<proteinExistence type="evidence at transcript level"/>
<evidence type="ECO:0000256" key="9">
    <source>
        <dbReference type="RuleBase" id="RU351113"/>
    </source>
</evidence>
<dbReference type="GO" id="GO:0005549">
    <property type="term" value="F:odorant binding"/>
    <property type="evidence" value="ECO:0007669"/>
    <property type="project" value="InterPro"/>
</dbReference>
<comment type="similarity">
    <text evidence="9">Belongs to the insect chemoreceptor superfamily. Heteromeric odorant receptor channel (TC 1.A.69) family.</text>
</comment>
<comment type="caution">
    <text evidence="9">Lacks conserved residue(s) required for the propagation of feature annotation.</text>
</comment>
<dbReference type="InterPro" id="IPR004117">
    <property type="entry name" value="7tm6_olfct_rcpt"/>
</dbReference>
<evidence type="ECO:0000256" key="4">
    <source>
        <dbReference type="ARBA" id="ARBA00022725"/>
    </source>
</evidence>